<dbReference type="EMBL" id="QEWP01000006">
    <property type="protein sequence ID" value="PWD99559.1"/>
    <property type="molecule type" value="Genomic_DNA"/>
</dbReference>
<dbReference type="PROSITE" id="PS50930">
    <property type="entry name" value="HTH_LYTTR"/>
    <property type="match status" value="1"/>
</dbReference>
<dbReference type="RefSeq" id="WP_109264100.1">
    <property type="nucleotide sequence ID" value="NZ_QEWP01000006.1"/>
</dbReference>
<keyword evidence="5" id="KW-1185">Reference proteome</keyword>
<organism evidence="4 5">
    <name type="scientific">Marinilabilia rubra</name>
    <dbReference type="NCBI Taxonomy" id="2162893"/>
    <lineage>
        <taxon>Bacteria</taxon>
        <taxon>Pseudomonadati</taxon>
        <taxon>Bacteroidota</taxon>
        <taxon>Bacteroidia</taxon>
        <taxon>Marinilabiliales</taxon>
        <taxon>Marinilabiliaceae</taxon>
        <taxon>Marinilabilia</taxon>
    </lineage>
</organism>
<keyword evidence="4" id="KW-0238">DNA-binding</keyword>
<dbReference type="PROSITE" id="PS50110">
    <property type="entry name" value="RESPONSE_REGULATORY"/>
    <property type="match status" value="1"/>
</dbReference>
<comment type="caution">
    <text evidence="4">The sequence shown here is derived from an EMBL/GenBank/DDBJ whole genome shotgun (WGS) entry which is preliminary data.</text>
</comment>
<protein>
    <submittedName>
        <fullName evidence="4">DNA-binding response regulator</fullName>
    </submittedName>
</protein>
<dbReference type="PANTHER" id="PTHR37299:SF1">
    <property type="entry name" value="STAGE 0 SPORULATION PROTEIN A HOMOLOG"/>
    <property type="match status" value="1"/>
</dbReference>
<evidence type="ECO:0000259" key="3">
    <source>
        <dbReference type="PROSITE" id="PS50930"/>
    </source>
</evidence>
<dbReference type="InterPro" id="IPR001789">
    <property type="entry name" value="Sig_transdc_resp-reg_receiver"/>
</dbReference>
<proteinExistence type="predicted"/>
<dbReference type="SMART" id="SM00850">
    <property type="entry name" value="LytTR"/>
    <property type="match status" value="1"/>
</dbReference>
<dbReference type="InterPro" id="IPR011006">
    <property type="entry name" value="CheY-like_superfamily"/>
</dbReference>
<dbReference type="SMART" id="SM00448">
    <property type="entry name" value="REC"/>
    <property type="match status" value="1"/>
</dbReference>
<evidence type="ECO:0000256" key="1">
    <source>
        <dbReference type="PROSITE-ProRule" id="PRU00169"/>
    </source>
</evidence>
<dbReference type="Proteomes" id="UP000244956">
    <property type="component" value="Unassembled WGS sequence"/>
</dbReference>
<dbReference type="Pfam" id="PF00072">
    <property type="entry name" value="Response_reg"/>
    <property type="match status" value="1"/>
</dbReference>
<accession>A0A2U2B907</accession>
<dbReference type="PANTHER" id="PTHR37299">
    <property type="entry name" value="TRANSCRIPTIONAL REGULATOR-RELATED"/>
    <property type="match status" value="1"/>
</dbReference>
<dbReference type="GO" id="GO:0000156">
    <property type="term" value="F:phosphorelay response regulator activity"/>
    <property type="evidence" value="ECO:0007669"/>
    <property type="project" value="InterPro"/>
</dbReference>
<feature type="domain" description="HTH LytTR-type" evidence="3">
    <location>
        <begin position="139"/>
        <end position="238"/>
    </location>
</feature>
<dbReference type="InterPro" id="IPR046947">
    <property type="entry name" value="LytR-like"/>
</dbReference>
<dbReference type="OrthoDB" id="1490554at2"/>
<name>A0A2U2B907_9BACT</name>
<feature type="modified residue" description="4-aspartylphosphate" evidence="1">
    <location>
        <position position="56"/>
    </location>
</feature>
<dbReference type="AlphaFoldDB" id="A0A2U2B907"/>
<evidence type="ECO:0000313" key="5">
    <source>
        <dbReference type="Proteomes" id="UP000244956"/>
    </source>
</evidence>
<keyword evidence="1" id="KW-0597">Phosphoprotein</keyword>
<dbReference type="SUPFAM" id="SSF52172">
    <property type="entry name" value="CheY-like"/>
    <property type="match status" value="1"/>
</dbReference>
<dbReference type="InterPro" id="IPR007492">
    <property type="entry name" value="LytTR_DNA-bd_dom"/>
</dbReference>
<gene>
    <name evidence="4" type="ORF">DDZ16_08875</name>
</gene>
<evidence type="ECO:0000259" key="2">
    <source>
        <dbReference type="PROSITE" id="PS50110"/>
    </source>
</evidence>
<dbReference type="Pfam" id="PF04397">
    <property type="entry name" value="LytTR"/>
    <property type="match status" value="1"/>
</dbReference>
<reference evidence="4 5" key="1">
    <citation type="submission" date="2018-05" db="EMBL/GenBank/DDBJ databases">
        <title>Marinilabilia rubrum sp. nov., isolated from saltern sediment.</title>
        <authorList>
            <person name="Zhang R."/>
        </authorList>
    </citation>
    <scope>NUCLEOTIDE SEQUENCE [LARGE SCALE GENOMIC DNA]</scope>
    <source>
        <strain evidence="4 5">WTE16</strain>
    </source>
</reference>
<feature type="domain" description="Response regulatory" evidence="2">
    <location>
        <begin position="5"/>
        <end position="116"/>
    </location>
</feature>
<sequence>MKTIKCLIVDDEELARDVIEEYINRLDFMELEGSCKSAVKALAVLNEKSVDLLFLDIQMPGLTGMQLMRNLSNPPEVIFTTAFTHYALEGFELEALDYLVKPISFERFVKAVNRYFKIHPQPNQPAAAKPETIAEEPFIFVKSDKKMVKVMLNEMVVLESMRNYVIITMTEGRELKTLNSISNIEDKLPERDFLRVHRSFIVALKKIDAYTPTLIQAGEKSIPIGRHYKESVLNILEKNNII</sequence>
<evidence type="ECO:0000313" key="4">
    <source>
        <dbReference type="EMBL" id="PWD99559.1"/>
    </source>
</evidence>
<dbReference type="GO" id="GO:0003677">
    <property type="term" value="F:DNA binding"/>
    <property type="evidence" value="ECO:0007669"/>
    <property type="project" value="UniProtKB-KW"/>
</dbReference>
<dbReference type="Gene3D" id="3.40.50.2300">
    <property type="match status" value="1"/>
</dbReference>
<dbReference type="Gene3D" id="2.40.50.1020">
    <property type="entry name" value="LytTr DNA-binding domain"/>
    <property type="match status" value="1"/>
</dbReference>